<comment type="caution">
    <text evidence="9">The sequence shown here is derived from an EMBL/GenBank/DDBJ whole genome shotgun (WGS) entry which is preliminary data.</text>
</comment>
<name>A0ABN8KJY3_9BACI</name>
<comment type="similarity">
    <text evidence="6">Belongs to the TVP38/TMEM64 family.</text>
</comment>
<protein>
    <recommendedName>
        <fullName evidence="6">TVP38/TMEM64 family membrane protein</fullName>
    </recommendedName>
</protein>
<dbReference type="InterPro" id="IPR032816">
    <property type="entry name" value="VTT_dom"/>
</dbReference>
<sequence length="221" mass="25684">MDIESIKAWFTLENIMNLIQEYRALGPIPGILLPVIEAFFPFLPLFLFVMANANAFGLWLGFLYSWLGACIGAFLVFILIRKYGQRRIFAFLSKHPKVRKLMDWVDRHGFGPLFLLLCFPFTPSAVVNIVAGLSKIRMAQYMLAVCIGKMVMIFTMSFIGYDIRSLITKPYRTVLVLIIIFLLWYVGKRIEGRMNKGTENDHNGEIDRNKEKEKRRRLYEN</sequence>
<keyword evidence="2 6" id="KW-1003">Cell membrane</keyword>
<evidence type="ECO:0000313" key="10">
    <source>
        <dbReference type="Proteomes" id="UP000838308"/>
    </source>
</evidence>
<proteinExistence type="inferred from homology"/>
<evidence type="ECO:0000256" key="4">
    <source>
        <dbReference type="ARBA" id="ARBA00022989"/>
    </source>
</evidence>
<dbReference type="PANTHER" id="PTHR12677">
    <property type="entry name" value="GOLGI APPARATUS MEMBRANE PROTEIN TVP38-RELATED"/>
    <property type="match status" value="1"/>
</dbReference>
<evidence type="ECO:0000256" key="7">
    <source>
        <dbReference type="SAM" id="MobiDB-lite"/>
    </source>
</evidence>
<reference evidence="9" key="1">
    <citation type="submission" date="2022-04" db="EMBL/GenBank/DDBJ databases">
        <authorList>
            <person name="Criscuolo A."/>
        </authorList>
    </citation>
    <scope>NUCLEOTIDE SEQUENCE</scope>
    <source>
        <strain evidence="9">CIP111895</strain>
    </source>
</reference>
<evidence type="ECO:0000256" key="2">
    <source>
        <dbReference type="ARBA" id="ARBA00022475"/>
    </source>
</evidence>
<feature type="transmembrane region" description="Helical" evidence="6">
    <location>
        <begin position="139"/>
        <end position="159"/>
    </location>
</feature>
<dbReference type="Pfam" id="PF09335">
    <property type="entry name" value="VTT_dom"/>
    <property type="match status" value="1"/>
</dbReference>
<evidence type="ECO:0000313" key="9">
    <source>
        <dbReference type="EMBL" id="CAH2713534.1"/>
    </source>
</evidence>
<feature type="transmembrane region" description="Helical" evidence="6">
    <location>
        <begin position="31"/>
        <end position="50"/>
    </location>
</feature>
<keyword evidence="10" id="KW-1185">Reference proteome</keyword>
<feature type="region of interest" description="Disordered" evidence="7">
    <location>
        <begin position="197"/>
        <end position="221"/>
    </location>
</feature>
<gene>
    <name evidence="9" type="ORF">BACCIP111895_00670</name>
</gene>
<evidence type="ECO:0000256" key="6">
    <source>
        <dbReference type="RuleBase" id="RU366058"/>
    </source>
</evidence>
<keyword evidence="4 6" id="KW-1133">Transmembrane helix</keyword>
<evidence type="ECO:0000256" key="5">
    <source>
        <dbReference type="ARBA" id="ARBA00023136"/>
    </source>
</evidence>
<organism evidence="9 10">
    <name type="scientific">Neobacillus rhizosphaerae</name>
    <dbReference type="NCBI Taxonomy" id="2880965"/>
    <lineage>
        <taxon>Bacteria</taxon>
        <taxon>Bacillati</taxon>
        <taxon>Bacillota</taxon>
        <taxon>Bacilli</taxon>
        <taxon>Bacillales</taxon>
        <taxon>Bacillaceae</taxon>
        <taxon>Neobacillus</taxon>
    </lineage>
</organism>
<comment type="subcellular location">
    <subcellularLocation>
        <location evidence="1 6">Cell membrane</location>
        <topology evidence="1 6">Multi-pass membrane protein</topology>
    </subcellularLocation>
</comment>
<dbReference type="RefSeq" id="WP_248733875.1">
    <property type="nucleotide sequence ID" value="NZ_CALBWS010000002.1"/>
</dbReference>
<keyword evidence="3 6" id="KW-0812">Transmembrane</keyword>
<dbReference type="PANTHER" id="PTHR12677:SF55">
    <property type="entry name" value="UNDECAPRENYL PHOSPHATE TRANSPORTER SAOUHSC_00901-RELATED"/>
    <property type="match status" value="1"/>
</dbReference>
<dbReference type="Proteomes" id="UP000838308">
    <property type="component" value="Unassembled WGS sequence"/>
</dbReference>
<accession>A0ABN8KJY3</accession>
<feature type="transmembrane region" description="Helical" evidence="6">
    <location>
        <begin position="109"/>
        <end position="133"/>
    </location>
</feature>
<evidence type="ECO:0000256" key="1">
    <source>
        <dbReference type="ARBA" id="ARBA00004651"/>
    </source>
</evidence>
<feature type="domain" description="VTT" evidence="8">
    <location>
        <begin position="44"/>
        <end position="161"/>
    </location>
</feature>
<evidence type="ECO:0000259" key="8">
    <source>
        <dbReference type="Pfam" id="PF09335"/>
    </source>
</evidence>
<evidence type="ECO:0000256" key="3">
    <source>
        <dbReference type="ARBA" id="ARBA00022692"/>
    </source>
</evidence>
<keyword evidence="5 6" id="KW-0472">Membrane</keyword>
<feature type="transmembrane region" description="Helical" evidence="6">
    <location>
        <begin position="171"/>
        <end position="187"/>
    </location>
</feature>
<feature type="transmembrane region" description="Helical" evidence="6">
    <location>
        <begin position="56"/>
        <end position="80"/>
    </location>
</feature>
<dbReference type="EMBL" id="CALBWS010000002">
    <property type="protein sequence ID" value="CAH2713534.1"/>
    <property type="molecule type" value="Genomic_DNA"/>
</dbReference>
<dbReference type="InterPro" id="IPR015414">
    <property type="entry name" value="TMEM64"/>
</dbReference>